<dbReference type="EMBL" id="AMZH03000132">
    <property type="protein sequence ID" value="RRT85339.1"/>
    <property type="molecule type" value="Genomic_DNA"/>
</dbReference>
<evidence type="ECO:0000313" key="2">
    <source>
        <dbReference type="Proteomes" id="UP000287651"/>
    </source>
</evidence>
<proteinExistence type="predicted"/>
<dbReference type="Proteomes" id="UP000287651">
    <property type="component" value="Unassembled WGS sequence"/>
</dbReference>
<organism evidence="1 2">
    <name type="scientific">Ensete ventricosum</name>
    <name type="common">Abyssinian banana</name>
    <name type="synonym">Musa ensete</name>
    <dbReference type="NCBI Taxonomy" id="4639"/>
    <lineage>
        <taxon>Eukaryota</taxon>
        <taxon>Viridiplantae</taxon>
        <taxon>Streptophyta</taxon>
        <taxon>Embryophyta</taxon>
        <taxon>Tracheophyta</taxon>
        <taxon>Spermatophyta</taxon>
        <taxon>Magnoliopsida</taxon>
        <taxon>Liliopsida</taxon>
        <taxon>Zingiberales</taxon>
        <taxon>Musaceae</taxon>
        <taxon>Ensete</taxon>
    </lineage>
</organism>
<gene>
    <name evidence="1" type="ORF">B296_00002877</name>
</gene>
<accession>A0A427BA44</accession>
<reference evidence="1 2" key="1">
    <citation type="journal article" date="2014" name="Agronomy (Basel)">
        <title>A Draft Genome Sequence for Ensete ventricosum, the Drought-Tolerant Tree Against Hunger.</title>
        <authorList>
            <person name="Harrison J."/>
            <person name="Moore K.A."/>
            <person name="Paszkiewicz K."/>
            <person name="Jones T."/>
            <person name="Grant M."/>
            <person name="Ambacheew D."/>
            <person name="Muzemil S."/>
            <person name="Studholme D.J."/>
        </authorList>
    </citation>
    <scope>NUCLEOTIDE SEQUENCE [LARGE SCALE GENOMIC DNA]</scope>
</reference>
<protein>
    <submittedName>
        <fullName evidence="1">Uncharacterized protein</fullName>
    </submittedName>
</protein>
<sequence length="77" mass="8545">MRVPARGVAGCSSRVIPFMDKNGHNVKDGILGDSPLSLLSSQARRFPAVWARKVRRWYPHPRESGTDTVIGPYEPKA</sequence>
<dbReference type="AlphaFoldDB" id="A0A427BA44"/>
<evidence type="ECO:0000313" key="1">
    <source>
        <dbReference type="EMBL" id="RRT85339.1"/>
    </source>
</evidence>
<comment type="caution">
    <text evidence="1">The sequence shown here is derived from an EMBL/GenBank/DDBJ whole genome shotgun (WGS) entry which is preliminary data.</text>
</comment>
<name>A0A427BA44_ENSVE</name>